<comment type="caution">
    <text evidence="2">The sequence shown here is derived from an EMBL/GenBank/DDBJ whole genome shotgun (WGS) entry which is preliminary data.</text>
</comment>
<dbReference type="Proteomes" id="UP000253426">
    <property type="component" value="Unassembled WGS sequence"/>
</dbReference>
<dbReference type="Pfam" id="PF12893">
    <property type="entry name" value="Lumazine_bd_2"/>
    <property type="match status" value="1"/>
</dbReference>
<feature type="signal peptide" evidence="1">
    <location>
        <begin position="1"/>
        <end position="37"/>
    </location>
</feature>
<dbReference type="CDD" id="cd00531">
    <property type="entry name" value="NTF2_like"/>
    <property type="match status" value="1"/>
</dbReference>
<dbReference type="RefSeq" id="WP_113956202.1">
    <property type="nucleotide sequence ID" value="NZ_QNRR01000001.1"/>
</dbReference>
<proteinExistence type="predicted"/>
<gene>
    <name evidence="2" type="ORF">DES53_10147</name>
</gene>
<organism evidence="2 3">
    <name type="scientific">Roseimicrobium gellanilyticum</name>
    <dbReference type="NCBI Taxonomy" id="748857"/>
    <lineage>
        <taxon>Bacteria</taxon>
        <taxon>Pseudomonadati</taxon>
        <taxon>Verrucomicrobiota</taxon>
        <taxon>Verrucomicrobiia</taxon>
        <taxon>Verrucomicrobiales</taxon>
        <taxon>Verrucomicrobiaceae</taxon>
        <taxon>Roseimicrobium</taxon>
    </lineage>
</organism>
<evidence type="ECO:0000256" key="1">
    <source>
        <dbReference type="SAM" id="SignalP"/>
    </source>
</evidence>
<keyword evidence="3" id="KW-1185">Reference proteome</keyword>
<dbReference type="AlphaFoldDB" id="A0A366HTT3"/>
<dbReference type="SUPFAM" id="SSF54427">
    <property type="entry name" value="NTF2-like"/>
    <property type="match status" value="1"/>
</dbReference>
<dbReference type="PROSITE" id="PS51257">
    <property type="entry name" value="PROKAR_LIPOPROTEIN"/>
    <property type="match status" value="1"/>
</dbReference>
<dbReference type="OrthoDB" id="195091at2"/>
<evidence type="ECO:0000313" key="3">
    <source>
        <dbReference type="Proteomes" id="UP000253426"/>
    </source>
</evidence>
<feature type="chain" id="PRO_5016751338" evidence="1">
    <location>
        <begin position="38"/>
        <end position="169"/>
    </location>
</feature>
<accession>A0A366HTT3</accession>
<sequence length="169" mass="18566">MNTKLKTTADRVGKWTSPFVCMVVACLVLASCGGTNAGGKTPSGPHPDEANIRAFLNTYFSTWSAKDMDGYGACFHPQARILMLDADDKVSSQGLTDFLHGQKMAHQLSKEPMVEKPLEMRFQGDMRGVQAEVTWVLTKGSSEVRGTDLFTLKREGNGWKIVALVFYGE</sequence>
<dbReference type="InterPro" id="IPR039437">
    <property type="entry name" value="FrzH/put_lumazine-bd"/>
</dbReference>
<dbReference type="Gene3D" id="3.10.450.50">
    <property type="match status" value="1"/>
</dbReference>
<protein>
    <submittedName>
        <fullName evidence="2">Uncharacterized protein DUF4440</fullName>
    </submittedName>
</protein>
<dbReference type="InterPro" id="IPR032710">
    <property type="entry name" value="NTF2-like_dom_sf"/>
</dbReference>
<keyword evidence="1" id="KW-0732">Signal</keyword>
<dbReference type="EMBL" id="QNRR01000001">
    <property type="protein sequence ID" value="RBP47250.1"/>
    <property type="molecule type" value="Genomic_DNA"/>
</dbReference>
<name>A0A366HTT3_9BACT</name>
<reference evidence="2 3" key="1">
    <citation type="submission" date="2018-06" db="EMBL/GenBank/DDBJ databases">
        <title>Genomic Encyclopedia of Type Strains, Phase IV (KMG-IV): sequencing the most valuable type-strain genomes for metagenomic binning, comparative biology and taxonomic classification.</title>
        <authorList>
            <person name="Goeker M."/>
        </authorList>
    </citation>
    <scope>NUCLEOTIDE SEQUENCE [LARGE SCALE GENOMIC DNA]</scope>
    <source>
        <strain evidence="2 3">DSM 25532</strain>
    </source>
</reference>
<evidence type="ECO:0000313" key="2">
    <source>
        <dbReference type="EMBL" id="RBP47250.1"/>
    </source>
</evidence>